<proteinExistence type="predicted"/>
<dbReference type="Pfam" id="PF13646">
    <property type="entry name" value="HEAT_2"/>
    <property type="match status" value="1"/>
</dbReference>
<name>A0A5S9F5H8_UABAM</name>
<dbReference type="RefSeq" id="WP_151970666.1">
    <property type="nucleotide sequence ID" value="NZ_AP019860.1"/>
</dbReference>
<organism evidence="1 2">
    <name type="scientific">Uabimicrobium amorphum</name>
    <dbReference type="NCBI Taxonomy" id="2596890"/>
    <lineage>
        <taxon>Bacteria</taxon>
        <taxon>Pseudomonadati</taxon>
        <taxon>Planctomycetota</taxon>
        <taxon>Candidatus Uabimicrobiia</taxon>
        <taxon>Candidatus Uabimicrobiales</taxon>
        <taxon>Candidatus Uabimicrobiaceae</taxon>
        <taxon>Candidatus Uabimicrobium</taxon>
    </lineage>
</organism>
<dbReference type="OrthoDB" id="279123at2"/>
<dbReference type="InterPro" id="IPR016024">
    <property type="entry name" value="ARM-type_fold"/>
</dbReference>
<dbReference type="KEGG" id="uam:UABAM_05004"/>
<dbReference type="SUPFAM" id="SSF48371">
    <property type="entry name" value="ARM repeat"/>
    <property type="match status" value="1"/>
</dbReference>
<evidence type="ECO:0000313" key="2">
    <source>
        <dbReference type="Proteomes" id="UP000326354"/>
    </source>
</evidence>
<dbReference type="Proteomes" id="UP000326354">
    <property type="component" value="Chromosome"/>
</dbReference>
<reference evidence="1 2" key="1">
    <citation type="submission" date="2019-08" db="EMBL/GenBank/DDBJ databases">
        <title>Complete genome sequence of Candidatus Uab amorphum.</title>
        <authorList>
            <person name="Shiratori T."/>
            <person name="Suzuki S."/>
            <person name="Kakizawa Y."/>
            <person name="Ishida K."/>
        </authorList>
    </citation>
    <scope>NUCLEOTIDE SEQUENCE [LARGE SCALE GENOMIC DNA]</scope>
    <source>
        <strain evidence="1 2">SRT547</strain>
    </source>
</reference>
<keyword evidence="2" id="KW-1185">Reference proteome</keyword>
<gene>
    <name evidence="1" type="ORF">UABAM_05004</name>
</gene>
<accession>A0A5S9F5H8</accession>
<sequence>MRMSVTYDILFKYGKMEEIMVIPKHKELCELIAGDIGLQRLQNRLYPSSAKIDRSSDSFTDYSQQGFLKQGKELLETIRKDWQVVVASETSHREIAQALRQLMDGKKQLHPDFGYRPVWYMTSGYQTCPWGCHSARGNDHGVIYHKKTDRAIMINTLHPHLIEKHFFFQGEEVYYRLDPQEIIRIFMLGKEAKKIASHLCRALQSSDKKIVHYALFWLQNIDITSIRKCITPYLKTLLSCKDRDLLKDVLQTIAKLGLRELAQDMAPLLSRANEDVQSVAKQTLEAMNFVTTPIFSDIQSAQIDTVVCHLASNLQNNNNVEESIRTLGLIGQKVPQDVFGLVLDFIDSYPTVAILSVLRIIKNSPHFISCLSIEHWHIVEALGHEKTIIDWQQSLIPYDRPESDNKKHDFLQQHNWSEVLKQIEQEDLFFHFVVAGLQFNHAASLQIVKNIKHNVFHYDDDDRKVDPMMLVQTLLENDDEEIQHFISRQIIKAYAPYPPVSTIRPQIDENVAQRLIKFVQRPPKLTDCKPRFFLWMIVTIDGGFTGTDSTWANIMFLLQRSPIEKEQIARHCLKYIHHHDYLVRIMCIFTIGELQYTQATKQLTALLDVDDRYVRQTVIKALENMGPLDDSTINKLIGFLDVKEEEYVVDATIDTLGNTHNEKVIDKLIEFLGLCECDMIWRIVYALQKLGALAEATDQLLLLLDSDDKDIQEEVVGAFGKIKLLPQEVELSLLKVVAKREIKASLSSRDNFIQVFRKKTLDEFWQTCNQQQKEQIIKNIGYYVNADICEIFLCDWQQYINGSDHLRFITFCCISKCITEENAHVFFPTLLEALKDKNLMPGAVRIITKILGILPQLMKKFAIDDTELSKLLVDAMEGSPSYGYHHDCREILIQINGNNAYGLDKFLDLLANYTDDAIALLQPLGDVGIDAIYQQARDGNDKKAKMAVYALYKINTPKCVTYLSDLVLHDNPEIKTRAAQFLCEYTQHKSQAVKTFIYLLQSQDNADIEIALTRLGFLSDNALQNLQNELIYILFAVYEVLHLKSAQQLFFRWAIHPYVKQIVLECRPQYTQHWQAAIFDTFCAP</sequence>
<protein>
    <recommendedName>
        <fullName evidence="3">HEAT repeat domain-containing protein</fullName>
    </recommendedName>
</protein>
<dbReference type="InterPro" id="IPR011989">
    <property type="entry name" value="ARM-like"/>
</dbReference>
<dbReference type="EMBL" id="AP019860">
    <property type="protein sequence ID" value="BBM86618.1"/>
    <property type="molecule type" value="Genomic_DNA"/>
</dbReference>
<dbReference type="AlphaFoldDB" id="A0A5S9F5H8"/>
<dbReference type="Gene3D" id="1.25.10.10">
    <property type="entry name" value="Leucine-rich Repeat Variant"/>
    <property type="match status" value="3"/>
</dbReference>
<dbReference type="GO" id="GO:0016491">
    <property type="term" value="F:oxidoreductase activity"/>
    <property type="evidence" value="ECO:0007669"/>
    <property type="project" value="TreeGrafter"/>
</dbReference>
<evidence type="ECO:0008006" key="3">
    <source>
        <dbReference type="Google" id="ProtNLM"/>
    </source>
</evidence>
<evidence type="ECO:0000313" key="1">
    <source>
        <dbReference type="EMBL" id="BBM86618.1"/>
    </source>
</evidence>
<dbReference type="PANTHER" id="PTHR12697">
    <property type="entry name" value="PBS LYASE HEAT-LIKE PROTEIN"/>
    <property type="match status" value="1"/>
</dbReference>
<dbReference type="PANTHER" id="PTHR12697:SF5">
    <property type="entry name" value="DEOXYHYPUSINE HYDROXYLASE"/>
    <property type="match status" value="1"/>
</dbReference>